<evidence type="ECO:0000313" key="3">
    <source>
        <dbReference type="EMBL" id="MDH2004111.1"/>
    </source>
</evidence>
<dbReference type="InterPro" id="IPR018306">
    <property type="entry name" value="Phage_T5_Orf172_DNA-bd"/>
</dbReference>
<sequence length="211" mass="23887">MQRALQIVYVLTNPAMPGLVKIGKTTQDEVEVRMKQLFSTGVPVPFDCAFACRVHDSAEVEKALHHAFGNARVNANREFFRIEPDRVISILKLLHVEDATKDVESVIEADATQADLQAAETMKKRRPRMNFTELDIPLHSVLWFKDASAQVTVCGPKTVRFQGEECSLTAATRKVLGYPDNYPLQPSPYWTFHGKTIKEIYENCYAEVDEE</sequence>
<comment type="caution">
    <text evidence="3">The sequence shown here is derived from an EMBL/GenBank/DDBJ whole genome shotgun (WGS) entry which is preliminary data.</text>
</comment>
<dbReference type="Proteomes" id="UP000834458">
    <property type="component" value="Unassembled WGS sequence"/>
</dbReference>
<evidence type="ECO:0000313" key="2">
    <source>
        <dbReference type="EMBL" id="CAB5683800.1"/>
    </source>
</evidence>
<protein>
    <submittedName>
        <fullName evidence="3">GIY-YIG nuclease family protein</fullName>
    </submittedName>
    <submittedName>
        <fullName evidence="2">T5orf172 domain</fullName>
    </submittedName>
</protein>
<proteinExistence type="predicted"/>
<name>A0AA42W1A0_9BURK</name>
<dbReference type="AlphaFoldDB" id="A0AA42W1A0"/>
<accession>A0AA42W1A0</accession>
<dbReference type="EMBL" id="CAHPSC010000017">
    <property type="protein sequence ID" value="CAB5683800.1"/>
    <property type="molecule type" value="Genomic_DNA"/>
</dbReference>
<reference evidence="2" key="1">
    <citation type="submission" date="2020-05" db="EMBL/GenBank/DDBJ databases">
        <authorList>
            <person name="Delgado-Blas J."/>
        </authorList>
    </citation>
    <scope>NUCLEOTIDE SEQUENCE</scope>
    <source>
        <strain evidence="2">BB1454</strain>
    </source>
</reference>
<dbReference type="SMART" id="SM00974">
    <property type="entry name" value="T5orf172"/>
    <property type="match status" value="1"/>
</dbReference>
<dbReference type="Proteomes" id="UP001161294">
    <property type="component" value="Unassembled WGS sequence"/>
</dbReference>
<dbReference type="RefSeq" id="WP_231499226.1">
    <property type="nucleotide sequence ID" value="NZ_CAHPRW010000010.1"/>
</dbReference>
<organism evidence="3 4">
    <name type="scientific">Comamonas aquatica</name>
    <dbReference type="NCBI Taxonomy" id="225991"/>
    <lineage>
        <taxon>Bacteria</taxon>
        <taxon>Pseudomonadati</taxon>
        <taxon>Pseudomonadota</taxon>
        <taxon>Betaproteobacteria</taxon>
        <taxon>Burkholderiales</taxon>
        <taxon>Comamonadaceae</taxon>
        <taxon>Comamonas</taxon>
    </lineage>
</organism>
<evidence type="ECO:0000259" key="1">
    <source>
        <dbReference type="SMART" id="SM00974"/>
    </source>
</evidence>
<feature type="domain" description="Bacteriophage T5 Orf172 DNA-binding" evidence="1">
    <location>
        <begin position="14"/>
        <end position="94"/>
    </location>
</feature>
<evidence type="ECO:0000313" key="4">
    <source>
        <dbReference type="Proteomes" id="UP001161294"/>
    </source>
</evidence>
<dbReference type="Pfam" id="PF10544">
    <property type="entry name" value="T5orf172"/>
    <property type="match status" value="1"/>
</dbReference>
<dbReference type="EMBL" id="JAOCJW010000001">
    <property type="protein sequence ID" value="MDH2004111.1"/>
    <property type="molecule type" value="Genomic_DNA"/>
</dbReference>
<reference evidence="3" key="2">
    <citation type="submission" date="2022-09" db="EMBL/GenBank/DDBJ databases">
        <title>Intensive care unit water sources are persistently colonized with multi-drug resistant bacteria and are the site of extensive horizontal gene transfer of antibiotic resistance genes.</title>
        <authorList>
            <person name="Diorio-Toth L."/>
        </authorList>
    </citation>
    <scope>NUCLEOTIDE SEQUENCE</scope>
    <source>
        <strain evidence="3">GD03686</strain>
    </source>
</reference>
<gene>
    <name evidence="2" type="ORF">GHA_01562</name>
    <name evidence="3" type="ORF">N5J23_00860</name>
</gene>